<gene>
    <name evidence="8" type="ORF">C0Q70_12621</name>
</gene>
<dbReference type="Pfam" id="PF00909">
    <property type="entry name" value="Ammonium_transp"/>
    <property type="match status" value="1"/>
</dbReference>
<dbReference type="Proteomes" id="UP000245119">
    <property type="component" value="Linkage Group LG7"/>
</dbReference>
<feature type="transmembrane region" description="Helical" evidence="6">
    <location>
        <begin position="332"/>
        <end position="351"/>
    </location>
</feature>
<dbReference type="EMBL" id="PZQS01000007">
    <property type="protein sequence ID" value="PVD27461.1"/>
    <property type="molecule type" value="Genomic_DNA"/>
</dbReference>
<feature type="transmembrane region" description="Helical" evidence="6">
    <location>
        <begin position="50"/>
        <end position="71"/>
    </location>
</feature>
<evidence type="ECO:0000313" key="9">
    <source>
        <dbReference type="Proteomes" id="UP000245119"/>
    </source>
</evidence>
<comment type="similarity">
    <text evidence="2">Belongs to the ammonium transporter (TC 2.A.49) family. Rh subfamily.</text>
</comment>
<protein>
    <recommendedName>
        <fullName evidence="7">Ammonium transporter AmtB-like domain-containing protein</fullName>
    </recommendedName>
</protein>
<evidence type="ECO:0000256" key="4">
    <source>
        <dbReference type="ARBA" id="ARBA00022989"/>
    </source>
</evidence>
<comment type="caution">
    <text evidence="8">The sequence shown here is derived from an EMBL/GenBank/DDBJ whole genome shotgun (WGS) entry which is preliminary data.</text>
</comment>
<feature type="transmembrane region" description="Helical" evidence="6">
    <location>
        <begin position="204"/>
        <end position="223"/>
    </location>
</feature>
<feature type="transmembrane region" description="Helical" evidence="6">
    <location>
        <begin position="174"/>
        <end position="192"/>
    </location>
</feature>
<feature type="transmembrane region" description="Helical" evidence="6">
    <location>
        <begin position="83"/>
        <end position="105"/>
    </location>
</feature>
<dbReference type="GO" id="GO:0008519">
    <property type="term" value="F:ammonium channel activity"/>
    <property type="evidence" value="ECO:0007669"/>
    <property type="project" value="InterPro"/>
</dbReference>
<evidence type="ECO:0000256" key="1">
    <source>
        <dbReference type="ARBA" id="ARBA00004141"/>
    </source>
</evidence>
<dbReference type="PANTHER" id="PTHR11730:SF60">
    <property type="entry name" value="RH50, ISOFORM D"/>
    <property type="match status" value="1"/>
</dbReference>
<dbReference type="InterPro" id="IPR024041">
    <property type="entry name" value="NH4_transpt_AmtB-like_dom"/>
</dbReference>
<feature type="transmembrane region" description="Helical" evidence="6">
    <location>
        <begin position="12"/>
        <end position="30"/>
    </location>
</feature>
<keyword evidence="3 6" id="KW-0812">Transmembrane</keyword>
<feature type="transmembrane region" description="Helical" evidence="6">
    <location>
        <begin position="117"/>
        <end position="136"/>
    </location>
</feature>
<dbReference type="Gene3D" id="1.10.3430.10">
    <property type="entry name" value="Ammonium transporter AmtB like domains"/>
    <property type="match status" value="1"/>
</dbReference>
<evidence type="ECO:0000256" key="6">
    <source>
        <dbReference type="SAM" id="Phobius"/>
    </source>
</evidence>
<evidence type="ECO:0000313" key="8">
    <source>
        <dbReference type="EMBL" id="PVD27461.1"/>
    </source>
</evidence>
<evidence type="ECO:0000256" key="3">
    <source>
        <dbReference type="ARBA" id="ARBA00022692"/>
    </source>
</evidence>
<dbReference type="PRINTS" id="PR00342">
    <property type="entry name" value="RHESUSRHD"/>
</dbReference>
<evidence type="ECO:0000259" key="7">
    <source>
        <dbReference type="Pfam" id="PF00909"/>
    </source>
</evidence>
<keyword evidence="4 6" id="KW-1133">Transmembrane helix</keyword>
<feature type="transmembrane region" description="Helical" evidence="6">
    <location>
        <begin position="243"/>
        <end position="261"/>
    </location>
</feature>
<dbReference type="GO" id="GO:0005886">
    <property type="term" value="C:plasma membrane"/>
    <property type="evidence" value="ECO:0007669"/>
    <property type="project" value="InterPro"/>
</dbReference>
<dbReference type="AlphaFoldDB" id="A0A2T7P217"/>
<comment type="subcellular location">
    <subcellularLocation>
        <location evidence="1">Membrane</location>
        <topology evidence="1">Multi-pass membrane protein</topology>
    </subcellularLocation>
</comment>
<keyword evidence="5 6" id="KW-0472">Membrane</keyword>
<dbReference type="FunFam" id="1.10.3430.10:FF:000012">
    <property type="entry name" value="Rh type C glycoprotein"/>
    <property type="match status" value="1"/>
</dbReference>
<dbReference type="PANTHER" id="PTHR11730">
    <property type="entry name" value="AMMONIUM TRANSPORTER"/>
    <property type="match status" value="1"/>
</dbReference>
<evidence type="ECO:0000256" key="2">
    <source>
        <dbReference type="ARBA" id="ARBA00011036"/>
    </source>
</evidence>
<keyword evidence="9" id="KW-1185">Reference proteome</keyword>
<feature type="transmembrane region" description="Helical" evidence="6">
    <location>
        <begin position="388"/>
        <end position="411"/>
    </location>
</feature>
<dbReference type="STRING" id="400727.A0A2T7P217"/>
<reference evidence="8 9" key="1">
    <citation type="submission" date="2018-04" db="EMBL/GenBank/DDBJ databases">
        <title>The genome of golden apple snail Pomacea canaliculata provides insight into stress tolerance and invasive adaptation.</title>
        <authorList>
            <person name="Liu C."/>
            <person name="Liu B."/>
            <person name="Ren Y."/>
            <person name="Zhang Y."/>
            <person name="Wang H."/>
            <person name="Li S."/>
            <person name="Jiang F."/>
            <person name="Yin L."/>
            <person name="Zhang G."/>
            <person name="Qian W."/>
            <person name="Fan W."/>
        </authorList>
    </citation>
    <scope>NUCLEOTIDE SEQUENCE [LARGE SCALE GENOMIC DNA]</scope>
    <source>
        <strain evidence="8">SZHN2017</strain>
        <tissue evidence="8">Muscle</tissue>
    </source>
</reference>
<dbReference type="SUPFAM" id="SSF111352">
    <property type="entry name" value="Ammonium transporter"/>
    <property type="match status" value="1"/>
</dbReference>
<sequence>MMKIKAQGIKLGAVILIAEITFILIFAFLGDYDLSSLPDNPGDTSVHLTYPMFQDVHVMMFVGFGFLMTFLKRYGYSSVGVNMLVAAFVLQLALIVRGFIHYDIIGGQRFQVTIGEMLSADFAAAAVLISFGAVLGKVSSLQLLIMATIEVILAQLNEYIGLHKLHASDMGESMYVHVFGAYFGLSVARVLYNEHVHGSRKEGPVYHSDIFSMIGTVFLWMYWPSFNAGAAEGHEQMRAVVNTYLSLSACAIMTFALSALLDKNGRLDMVHIQNATLAGGVAMGTAADMPVHPWGALLIGSVAAIISVLGFKFLTPLLSSRLKLHDTCGVNNLHGMPGLLAGISAAVMGALSSPDTWGDSMCKIFPAREGCGDNSTDLNRSALEQGGYQMAALSVTLAIAIGGGILTGFILKIPFLDAPERDMLFDDQHSWNVAEQQFPDVLVESEGKHEKNSMTYM</sequence>
<accession>A0A2T7P217</accession>
<feature type="domain" description="Ammonium transporter AmtB-like" evidence="7">
    <location>
        <begin position="45"/>
        <end position="413"/>
    </location>
</feature>
<dbReference type="InterPro" id="IPR002229">
    <property type="entry name" value="RhesusRHD"/>
</dbReference>
<proteinExistence type="inferred from homology"/>
<name>A0A2T7P217_POMCA</name>
<evidence type="ECO:0000256" key="5">
    <source>
        <dbReference type="ARBA" id="ARBA00023136"/>
    </source>
</evidence>
<dbReference type="InterPro" id="IPR029020">
    <property type="entry name" value="Ammonium/urea_transptr"/>
</dbReference>
<feature type="transmembrane region" description="Helical" evidence="6">
    <location>
        <begin position="293"/>
        <end position="311"/>
    </location>
</feature>
<dbReference type="GO" id="GO:0097272">
    <property type="term" value="P:ammonium homeostasis"/>
    <property type="evidence" value="ECO:0007669"/>
    <property type="project" value="TreeGrafter"/>
</dbReference>
<organism evidence="8 9">
    <name type="scientific">Pomacea canaliculata</name>
    <name type="common">Golden apple snail</name>
    <dbReference type="NCBI Taxonomy" id="400727"/>
    <lineage>
        <taxon>Eukaryota</taxon>
        <taxon>Metazoa</taxon>
        <taxon>Spiralia</taxon>
        <taxon>Lophotrochozoa</taxon>
        <taxon>Mollusca</taxon>
        <taxon>Gastropoda</taxon>
        <taxon>Caenogastropoda</taxon>
        <taxon>Architaenioglossa</taxon>
        <taxon>Ampullarioidea</taxon>
        <taxon>Ampullariidae</taxon>
        <taxon>Pomacea</taxon>
    </lineage>
</organism>
<dbReference type="OrthoDB" id="534912at2759"/>